<dbReference type="eggNOG" id="COG0582">
    <property type="taxonomic scope" value="Bacteria"/>
</dbReference>
<keyword evidence="2" id="KW-0233">DNA recombination</keyword>
<reference evidence="3 4" key="1">
    <citation type="journal article" date="2014" name="Nature">
        <title>Sequential evolution of bacterial morphology by co-option of a developmental regulator.</title>
        <authorList>
            <person name="Jiang C."/>
            <person name="Brown P.J."/>
            <person name="Ducret A."/>
            <person name="Brun Y.V."/>
        </authorList>
    </citation>
    <scope>NUCLEOTIDE SEQUENCE [LARGE SCALE GENOMIC DNA]</scope>
    <source>
        <strain evidence="3 4">DSM 16100</strain>
    </source>
</reference>
<comment type="caution">
    <text evidence="3">The sequence shown here is derived from an EMBL/GenBank/DDBJ whole genome shotgun (WGS) entry which is preliminary data.</text>
</comment>
<dbReference type="GO" id="GO:0003677">
    <property type="term" value="F:DNA binding"/>
    <property type="evidence" value="ECO:0007669"/>
    <property type="project" value="UniProtKB-KW"/>
</dbReference>
<dbReference type="Gene3D" id="1.10.443.10">
    <property type="entry name" value="Intergrase catalytic core"/>
    <property type="match status" value="1"/>
</dbReference>
<name>V4RCQ8_9CAUL</name>
<dbReference type="Proteomes" id="UP000017837">
    <property type="component" value="Unassembled WGS sequence"/>
</dbReference>
<evidence type="ECO:0000313" key="3">
    <source>
        <dbReference type="EMBL" id="ESQ89178.1"/>
    </source>
</evidence>
<gene>
    <name evidence="3" type="ORF">ABENE_14490</name>
</gene>
<evidence type="ECO:0000256" key="1">
    <source>
        <dbReference type="ARBA" id="ARBA00023125"/>
    </source>
</evidence>
<organism evidence="3 4">
    <name type="scientific">Asticcacaulis benevestitus DSM 16100 = ATCC BAA-896</name>
    <dbReference type="NCBI Taxonomy" id="1121022"/>
    <lineage>
        <taxon>Bacteria</taxon>
        <taxon>Pseudomonadati</taxon>
        <taxon>Pseudomonadota</taxon>
        <taxon>Alphaproteobacteria</taxon>
        <taxon>Caulobacterales</taxon>
        <taxon>Caulobacteraceae</taxon>
        <taxon>Asticcacaulis</taxon>
    </lineage>
</organism>
<dbReference type="InterPro" id="IPR013762">
    <property type="entry name" value="Integrase-like_cat_sf"/>
</dbReference>
<keyword evidence="4" id="KW-1185">Reference proteome</keyword>
<dbReference type="EMBL" id="AWGB01000031">
    <property type="protein sequence ID" value="ESQ89178.1"/>
    <property type="molecule type" value="Genomic_DNA"/>
</dbReference>
<dbReference type="SUPFAM" id="SSF56349">
    <property type="entry name" value="DNA breaking-rejoining enzymes"/>
    <property type="match status" value="1"/>
</dbReference>
<protein>
    <recommendedName>
        <fullName evidence="5">Tyr recombinase domain-containing protein</fullName>
    </recommendedName>
</protein>
<sequence length="281" mass="31768">MGSSRKTGVEGVHIVKKPRPGQPVRWYIYAWRGGPCIRTQDGGEKPTIKTEDIKAISNALQDRSPVPKDTMAALIAEYRTDAKNPEWARLEPTTKRLWNNYLDHILTRWGTVPLRLWNDPRQVAIVMKWRAEMANAPRSADEHIANLSRLLRYGKRHFNLKLNVAEDIPRLYRGANRSEIIWTDDDLAKFMASANPPMCDLVRLASMTGLRRTDLAKLKLSEVGTFVLSRVALKKSKGKRRKVTMPIIPGLKGLLDELATRPRKPGVDTVLVNSFGEPCLA</sequence>
<dbReference type="PATRIC" id="fig|1121022.4.peg.2948"/>
<evidence type="ECO:0000313" key="4">
    <source>
        <dbReference type="Proteomes" id="UP000017837"/>
    </source>
</evidence>
<dbReference type="STRING" id="1121022.GCA_000376105_00744"/>
<dbReference type="Gene3D" id="1.10.150.130">
    <property type="match status" value="1"/>
</dbReference>
<keyword evidence="1" id="KW-0238">DNA-binding</keyword>
<proteinExistence type="predicted"/>
<evidence type="ECO:0000256" key="2">
    <source>
        <dbReference type="ARBA" id="ARBA00023172"/>
    </source>
</evidence>
<dbReference type="AlphaFoldDB" id="V4RCQ8"/>
<dbReference type="InterPro" id="IPR011010">
    <property type="entry name" value="DNA_brk_join_enz"/>
</dbReference>
<dbReference type="GO" id="GO:0006310">
    <property type="term" value="P:DNA recombination"/>
    <property type="evidence" value="ECO:0007669"/>
    <property type="project" value="UniProtKB-KW"/>
</dbReference>
<dbReference type="GO" id="GO:0015074">
    <property type="term" value="P:DNA integration"/>
    <property type="evidence" value="ECO:0007669"/>
    <property type="project" value="InterPro"/>
</dbReference>
<evidence type="ECO:0008006" key="5">
    <source>
        <dbReference type="Google" id="ProtNLM"/>
    </source>
</evidence>
<dbReference type="InterPro" id="IPR010998">
    <property type="entry name" value="Integrase_recombinase_N"/>
</dbReference>
<accession>V4RCQ8</accession>